<accession>A0A7W7ZSG4</accession>
<organism evidence="2 3">
    <name type="scientific">Granulicella mallensis</name>
    <dbReference type="NCBI Taxonomy" id="940614"/>
    <lineage>
        <taxon>Bacteria</taxon>
        <taxon>Pseudomonadati</taxon>
        <taxon>Acidobacteriota</taxon>
        <taxon>Terriglobia</taxon>
        <taxon>Terriglobales</taxon>
        <taxon>Acidobacteriaceae</taxon>
        <taxon>Granulicella</taxon>
    </lineage>
</organism>
<keyword evidence="1" id="KW-0812">Transmembrane</keyword>
<comment type="caution">
    <text evidence="2">The sequence shown here is derived from an EMBL/GenBank/DDBJ whole genome shotgun (WGS) entry which is preliminary data.</text>
</comment>
<dbReference type="EMBL" id="JACHIO010000015">
    <property type="protein sequence ID" value="MBB5065271.1"/>
    <property type="molecule type" value="Genomic_DNA"/>
</dbReference>
<keyword evidence="1" id="KW-1133">Transmembrane helix</keyword>
<feature type="transmembrane region" description="Helical" evidence="1">
    <location>
        <begin position="42"/>
        <end position="66"/>
    </location>
</feature>
<gene>
    <name evidence="2" type="ORF">HDF15_003634</name>
</gene>
<keyword evidence="1" id="KW-0472">Membrane</keyword>
<dbReference type="Proteomes" id="UP000584867">
    <property type="component" value="Unassembled WGS sequence"/>
</dbReference>
<evidence type="ECO:0000256" key="1">
    <source>
        <dbReference type="SAM" id="Phobius"/>
    </source>
</evidence>
<proteinExistence type="predicted"/>
<sequence>MNTRICTRMGLIAGGFVGVLVSLVNTQSNCCGNPVFHATFAQLAMDGLVVALIAAFLTAAFICLVSHLPVKPVFLLALYIGVVTGVLLGWLAYHIHNPGLALAVCAYLGAALGSLVCRILCGDAGALRTVGAR</sequence>
<feature type="transmembrane region" description="Helical" evidence="1">
    <location>
        <begin position="73"/>
        <end position="93"/>
    </location>
</feature>
<evidence type="ECO:0000313" key="2">
    <source>
        <dbReference type="EMBL" id="MBB5065271.1"/>
    </source>
</evidence>
<reference evidence="2 3" key="1">
    <citation type="submission" date="2020-08" db="EMBL/GenBank/DDBJ databases">
        <title>Genomic Encyclopedia of Type Strains, Phase IV (KMG-V): Genome sequencing to study the core and pangenomes of soil and plant-associated prokaryotes.</title>
        <authorList>
            <person name="Whitman W."/>
        </authorList>
    </citation>
    <scope>NUCLEOTIDE SEQUENCE [LARGE SCALE GENOMIC DNA]</scope>
    <source>
        <strain evidence="2 3">X5P3</strain>
    </source>
</reference>
<dbReference type="AlphaFoldDB" id="A0A7W7ZSG4"/>
<feature type="transmembrane region" description="Helical" evidence="1">
    <location>
        <begin position="99"/>
        <end position="121"/>
    </location>
</feature>
<dbReference type="RefSeq" id="WP_184257818.1">
    <property type="nucleotide sequence ID" value="NZ_JACHIO010000015.1"/>
</dbReference>
<protein>
    <submittedName>
        <fullName evidence="2">Uncharacterized protein</fullName>
    </submittedName>
</protein>
<evidence type="ECO:0000313" key="3">
    <source>
        <dbReference type="Proteomes" id="UP000584867"/>
    </source>
</evidence>
<name>A0A7W7ZSG4_9BACT</name>